<feature type="transmembrane region" description="Helical" evidence="3">
    <location>
        <begin position="348"/>
        <end position="364"/>
    </location>
</feature>
<dbReference type="Pfam" id="PF07690">
    <property type="entry name" value="MFS_1"/>
    <property type="match status" value="1"/>
</dbReference>
<organism evidence="5 6">
    <name type="scientific">Suillus fuscotomentosus</name>
    <dbReference type="NCBI Taxonomy" id="1912939"/>
    <lineage>
        <taxon>Eukaryota</taxon>
        <taxon>Fungi</taxon>
        <taxon>Dikarya</taxon>
        <taxon>Basidiomycota</taxon>
        <taxon>Agaricomycotina</taxon>
        <taxon>Agaricomycetes</taxon>
        <taxon>Agaricomycetidae</taxon>
        <taxon>Boletales</taxon>
        <taxon>Suillineae</taxon>
        <taxon>Suillaceae</taxon>
        <taxon>Suillus</taxon>
    </lineage>
</organism>
<feature type="compositionally biased region" description="Basic and acidic residues" evidence="2">
    <location>
        <begin position="459"/>
        <end position="475"/>
    </location>
</feature>
<dbReference type="InterPro" id="IPR020846">
    <property type="entry name" value="MFS_dom"/>
</dbReference>
<dbReference type="RefSeq" id="XP_041221245.1">
    <property type="nucleotide sequence ID" value="XM_041375680.1"/>
</dbReference>
<feature type="transmembrane region" description="Helical" evidence="3">
    <location>
        <begin position="153"/>
        <end position="172"/>
    </location>
</feature>
<comment type="caution">
    <text evidence="5">The sequence shown here is derived from an EMBL/GenBank/DDBJ whole genome shotgun (WGS) entry which is preliminary data.</text>
</comment>
<accession>A0AAD4DZE3</accession>
<dbReference type="PANTHER" id="PTHR42910:SF1">
    <property type="entry name" value="MAJOR FACILITATOR SUPERFAMILY (MFS) PROFILE DOMAIN-CONTAINING PROTEIN"/>
    <property type="match status" value="1"/>
</dbReference>
<feature type="transmembrane region" description="Helical" evidence="3">
    <location>
        <begin position="261"/>
        <end position="286"/>
    </location>
</feature>
<gene>
    <name evidence="5" type="ORF">F5891DRAFT_959774</name>
</gene>
<keyword evidence="3" id="KW-0472">Membrane</keyword>
<dbReference type="GO" id="GO:0016020">
    <property type="term" value="C:membrane"/>
    <property type="evidence" value="ECO:0007669"/>
    <property type="project" value="UniProtKB-SubCell"/>
</dbReference>
<dbReference type="PROSITE" id="PS50850">
    <property type="entry name" value="MFS"/>
    <property type="match status" value="1"/>
</dbReference>
<proteinExistence type="predicted"/>
<evidence type="ECO:0000313" key="6">
    <source>
        <dbReference type="Proteomes" id="UP001195769"/>
    </source>
</evidence>
<feature type="transmembrane region" description="Helical" evidence="3">
    <location>
        <begin position="126"/>
        <end position="147"/>
    </location>
</feature>
<dbReference type="PANTHER" id="PTHR42910">
    <property type="entry name" value="TRANSPORTER SCO4007-RELATED"/>
    <property type="match status" value="1"/>
</dbReference>
<feature type="transmembrane region" description="Helical" evidence="3">
    <location>
        <begin position="54"/>
        <end position="77"/>
    </location>
</feature>
<feature type="transmembrane region" description="Helical" evidence="3">
    <location>
        <begin position="97"/>
        <end position="114"/>
    </location>
</feature>
<keyword evidence="3" id="KW-0812">Transmembrane</keyword>
<comment type="subcellular location">
    <subcellularLocation>
        <location evidence="1">Membrane</location>
        <topology evidence="1">Multi-pass membrane protein</topology>
    </subcellularLocation>
</comment>
<evidence type="ECO:0000313" key="5">
    <source>
        <dbReference type="EMBL" id="KAG1895669.1"/>
    </source>
</evidence>
<evidence type="ECO:0000256" key="3">
    <source>
        <dbReference type="SAM" id="Phobius"/>
    </source>
</evidence>
<dbReference type="InterPro" id="IPR011701">
    <property type="entry name" value="MFS"/>
</dbReference>
<sequence length="490" mass="53180">MSPSSTEKLGAHCESTETAVRNVAASAEESSWPTKDFGIIPIPKRLQYNPVEPFHFGILLNASFGFASTFTVANLYYCQPLLIEFSKSFDVAYEEVSRIPTLIQAGYLVGLVLISPLGDLVRRRQLVLLLVATSTAFTIGLAVTKIFRVFEVLSFLTGVVTVTPQILMPLAADLAPPERRASALSVVLSGLMLGILIARVLAGVIANFTSWRVVYYMSIGVQLLVLVGAYLMLPDYPSKNRDMTYFQILFSMAKYAVTEPLVIQMAIVNIASNACFTSFWVTLTFLLGGPPYYYSTLIIGLFGLVGMLGVLVGPFAGRLIDRLVPWYATLVATGVLLVSQAVQTAAGGINVAAVIIACFGLDVGRQSQQVSMTARVLSISPAAGARLNAILILSVFIGQVMGTSVGTQVFVQHGWRACSILMLALHAFEILVLLLRGPHCSRKRWFGYEGGFEARRRVILEREKPPSGEDPEAQKEAPIQSDEGLQSDPS</sequence>
<feature type="transmembrane region" description="Helical" evidence="3">
    <location>
        <begin position="414"/>
        <end position="435"/>
    </location>
</feature>
<dbReference type="AlphaFoldDB" id="A0AAD4DZE3"/>
<evidence type="ECO:0000256" key="1">
    <source>
        <dbReference type="ARBA" id="ARBA00004141"/>
    </source>
</evidence>
<dbReference type="Gene3D" id="1.20.1250.20">
    <property type="entry name" value="MFS general substrate transporter like domains"/>
    <property type="match status" value="1"/>
</dbReference>
<dbReference type="SUPFAM" id="SSF103473">
    <property type="entry name" value="MFS general substrate transporter"/>
    <property type="match status" value="1"/>
</dbReference>
<feature type="region of interest" description="Disordered" evidence="2">
    <location>
        <begin position="459"/>
        <end position="490"/>
    </location>
</feature>
<dbReference type="GeneID" id="64669978"/>
<keyword evidence="3" id="KW-1133">Transmembrane helix</keyword>
<feature type="transmembrane region" description="Helical" evidence="3">
    <location>
        <begin position="184"/>
        <end position="208"/>
    </location>
</feature>
<protein>
    <submittedName>
        <fullName evidence="5">Major facilitator superfamily domain-containing protein</fullName>
    </submittedName>
</protein>
<dbReference type="CDD" id="cd17324">
    <property type="entry name" value="MFS_NepI_like"/>
    <property type="match status" value="1"/>
</dbReference>
<reference evidence="5" key="1">
    <citation type="journal article" date="2020" name="New Phytol.">
        <title>Comparative genomics reveals dynamic genome evolution in host specialist ectomycorrhizal fungi.</title>
        <authorList>
            <person name="Lofgren L.A."/>
            <person name="Nguyen N.H."/>
            <person name="Vilgalys R."/>
            <person name="Ruytinx J."/>
            <person name="Liao H.L."/>
            <person name="Branco S."/>
            <person name="Kuo A."/>
            <person name="LaButti K."/>
            <person name="Lipzen A."/>
            <person name="Andreopoulos W."/>
            <person name="Pangilinan J."/>
            <person name="Riley R."/>
            <person name="Hundley H."/>
            <person name="Na H."/>
            <person name="Barry K."/>
            <person name="Grigoriev I.V."/>
            <person name="Stajich J.E."/>
            <person name="Kennedy P.G."/>
        </authorList>
    </citation>
    <scope>NUCLEOTIDE SEQUENCE</scope>
    <source>
        <strain evidence="5">FC203</strain>
    </source>
</reference>
<name>A0AAD4DZE3_9AGAM</name>
<feature type="transmembrane region" description="Helical" evidence="3">
    <location>
        <begin position="324"/>
        <end position="342"/>
    </location>
</feature>
<dbReference type="EMBL" id="JABBWK010000064">
    <property type="protein sequence ID" value="KAG1895669.1"/>
    <property type="molecule type" value="Genomic_DNA"/>
</dbReference>
<evidence type="ECO:0000256" key="2">
    <source>
        <dbReference type="SAM" id="MobiDB-lite"/>
    </source>
</evidence>
<dbReference type="GO" id="GO:0022857">
    <property type="term" value="F:transmembrane transporter activity"/>
    <property type="evidence" value="ECO:0007669"/>
    <property type="project" value="InterPro"/>
</dbReference>
<feature type="transmembrane region" description="Helical" evidence="3">
    <location>
        <begin position="292"/>
        <end position="312"/>
    </location>
</feature>
<keyword evidence="6" id="KW-1185">Reference proteome</keyword>
<feature type="domain" description="Major facilitator superfamily (MFS) profile" evidence="4">
    <location>
        <begin position="57"/>
        <end position="441"/>
    </location>
</feature>
<dbReference type="Proteomes" id="UP001195769">
    <property type="component" value="Unassembled WGS sequence"/>
</dbReference>
<evidence type="ECO:0000259" key="4">
    <source>
        <dbReference type="PROSITE" id="PS50850"/>
    </source>
</evidence>
<dbReference type="InterPro" id="IPR036259">
    <property type="entry name" value="MFS_trans_sf"/>
</dbReference>
<feature type="transmembrane region" description="Helical" evidence="3">
    <location>
        <begin position="385"/>
        <end position="402"/>
    </location>
</feature>
<feature type="transmembrane region" description="Helical" evidence="3">
    <location>
        <begin position="214"/>
        <end position="233"/>
    </location>
</feature>